<keyword evidence="4 7" id="KW-1133">Transmembrane helix</keyword>
<evidence type="ECO:0000256" key="1">
    <source>
        <dbReference type="ARBA" id="ARBA00004141"/>
    </source>
</evidence>
<comment type="caution">
    <text evidence="9">The sequence shown here is derived from an EMBL/GenBank/DDBJ whole genome shotgun (WGS) entry which is preliminary data.</text>
</comment>
<dbReference type="PANTHER" id="PTHR19432:SF6">
    <property type="entry name" value="PROTON-ASSOCIATED SUGAR TRANSPORTER A"/>
    <property type="match status" value="1"/>
</dbReference>
<feature type="transmembrane region" description="Helical" evidence="7">
    <location>
        <begin position="191"/>
        <end position="214"/>
    </location>
</feature>
<dbReference type="EMBL" id="BAAFST010000004">
    <property type="protein sequence ID" value="GAB1289275.1"/>
    <property type="molecule type" value="Genomic_DNA"/>
</dbReference>
<feature type="chain" id="PRO_5046849271" evidence="8">
    <location>
        <begin position="20"/>
        <end position="310"/>
    </location>
</feature>
<keyword evidence="9" id="KW-0762">Sugar transport</keyword>
<evidence type="ECO:0000313" key="10">
    <source>
        <dbReference type="Proteomes" id="UP001623349"/>
    </source>
</evidence>
<keyword evidence="5 7" id="KW-0472">Membrane</keyword>
<dbReference type="SUPFAM" id="SSF103473">
    <property type="entry name" value="MFS general substrate transporter"/>
    <property type="match status" value="1"/>
</dbReference>
<reference evidence="9 10" key="1">
    <citation type="submission" date="2024-08" db="EMBL/GenBank/DDBJ databases">
        <title>The draft genome of Apodemus speciosus.</title>
        <authorList>
            <person name="Nabeshima K."/>
            <person name="Suzuki S."/>
            <person name="Onuma M."/>
        </authorList>
    </citation>
    <scope>NUCLEOTIDE SEQUENCE [LARGE SCALE GENOMIC DNA]</scope>
    <source>
        <strain evidence="9">IB14-021</strain>
    </source>
</reference>
<organism evidence="9 10">
    <name type="scientific">Apodemus speciosus</name>
    <name type="common">Large Japanese field mouse</name>
    <dbReference type="NCBI Taxonomy" id="105296"/>
    <lineage>
        <taxon>Eukaryota</taxon>
        <taxon>Metazoa</taxon>
        <taxon>Chordata</taxon>
        <taxon>Craniata</taxon>
        <taxon>Vertebrata</taxon>
        <taxon>Euteleostomi</taxon>
        <taxon>Mammalia</taxon>
        <taxon>Eutheria</taxon>
        <taxon>Euarchontoglires</taxon>
        <taxon>Glires</taxon>
        <taxon>Rodentia</taxon>
        <taxon>Myomorpha</taxon>
        <taxon>Muroidea</taxon>
        <taxon>Muridae</taxon>
        <taxon>Murinae</taxon>
        <taxon>Apodemus</taxon>
    </lineage>
</organism>
<keyword evidence="8" id="KW-0732">Signal</keyword>
<feature type="region of interest" description="Disordered" evidence="6">
    <location>
        <begin position="123"/>
        <end position="146"/>
    </location>
</feature>
<evidence type="ECO:0000313" key="9">
    <source>
        <dbReference type="EMBL" id="GAB1289275.1"/>
    </source>
</evidence>
<evidence type="ECO:0000256" key="4">
    <source>
        <dbReference type="ARBA" id="ARBA00022989"/>
    </source>
</evidence>
<feature type="transmembrane region" description="Helical" evidence="7">
    <location>
        <begin position="270"/>
        <end position="293"/>
    </location>
</feature>
<name>A0ABQ0EQT2_APOSI</name>
<sequence>MFLLLGLQVANILLNGVKYESELTGSSEQSEQPLSLRRLCSTIYNMPKALRNLCVNHFLGWLSFEGMLLFYTDFMGEVVFQGDPKAPHTSEAYQKYNSGVTMGCWGMCIYAFSAAFYSEPEGQRRPGKEASSPEKLPSSGDFRGGKKQERRVQALLEKLEECLSVRTLYFIAYLSFGLGTGLATLSRNLYVVLSLCTTYGILFSTLCTLPYSLLCDYYQSKKFAGSGADGTRRGMGVDISLLSCQYFLAQILVSLVLGPLTSAVGSANGVMYFSSLVSFLGCLYSSLCVTYEIPPGDAADEERQPLLLNV</sequence>
<keyword evidence="10" id="KW-1185">Reference proteome</keyword>
<protein>
    <submittedName>
        <fullName evidence="9">Proton-associated sugar transporter A</fullName>
    </submittedName>
</protein>
<feature type="transmembrane region" description="Helical" evidence="7">
    <location>
        <begin position="235"/>
        <end position="258"/>
    </location>
</feature>
<keyword evidence="3 7" id="KW-0812">Transmembrane</keyword>
<gene>
    <name evidence="9" type="ORF">APTSU1_000450500</name>
</gene>
<accession>A0ABQ0EQT2</accession>
<evidence type="ECO:0000256" key="2">
    <source>
        <dbReference type="ARBA" id="ARBA00022448"/>
    </source>
</evidence>
<feature type="signal peptide" evidence="8">
    <location>
        <begin position="1"/>
        <end position="19"/>
    </location>
</feature>
<dbReference type="InterPro" id="IPR036259">
    <property type="entry name" value="MFS_trans_sf"/>
</dbReference>
<evidence type="ECO:0000256" key="8">
    <source>
        <dbReference type="SAM" id="SignalP"/>
    </source>
</evidence>
<evidence type="ECO:0000256" key="7">
    <source>
        <dbReference type="SAM" id="Phobius"/>
    </source>
</evidence>
<evidence type="ECO:0000256" key="6">
    <source>
        <dbReference type="SAM" id="MobiDB-lite"/>
    </source>
</evidence>
<keyword evidence="2" id="KW-0813">Transport</keyword>
<dbReference type="PANTHER" id="PTHR19432">
    <property type="entry name" value="SUGAR TRANSPORTER"/>
    <property type="match status" value="1"/>
</dbReference>
<dbReference type="Proteomes" id="UP001623349">
    <property type="component" value="Unassembled WGS sequence"/>
</dbReference>
<feature type="compositionally biased region" description="Basic and acidic residues" evidence="6">
    <location>
        <begin position="123"/>
        <end position="132"/>
    </location>
</feature>
<evidence type="ECO:0000256" key="5">
    <source>
        <dbReference type="ARBA" id="ARBA00023136"/>
    </source>
</evidence>
<comment type="subcellular location">
    <subcellularLocation>
        <location evidence="1">Membrane</location>
        <topology evidence="1">Multi-pass membrane protein</topology>
    </subcellularLocation>
</comment>
<proteinExistence type="predicted"/>
<feature type="transmembrane region" description="Helical" evidence="7">
    <location>
        <begin position="167"/>
        <end position="185"/>
    </location>
</feature>
<evidence type="ECO:0000256" key="3">
    <source>
        <dbReference type="ARBA" id="ARBA00022692"/>
    </source>
</evidence>